<feature type="domain" description="AWS" evidence="12">
    <location>
        <begin position="50"/>
        <end position="104"/>
    </location>
</feature>
<feature type="compositionally biased region" description="Low complexity" evidence="8">
    <location>
        <begin position="399"/>
        <end position="409"/>
    </location>
</feature>
<accession>A0A8K1CA42</accession>
<dbReference type="SMART" id="SM00570">
    <property type="entry name" value="AWS"/>
    <property type="match status" value="1"/>
</dbReference>
<evidence type="ECO:0000256" key="3">
    <source>
        <dbReference type="ARBA" id="ARBA00022454"/>
    </source>
</evidence>
<evidence type="ECO:0000256" key="8">
    <source>
        <dbReference type="SAM" id="MobiDB-lite"/>
    </source>
</evidence>
<evidence type="ECO:0000256" key="1">
    <source>
        <dbReference type="ARBA" id="ARBA00004123"/>
    </source>
</evidence>
<dbReference type="SMART" id="SM00220">
    <property type="entry name" value="S_TKc"/>
    <property type="match status" value="1"/>
</dbReference>
<keyword evidence="3" id="KW-0158">Chromosome</keyword>
<dbReference type="GO" id="GO:0005634">
    <property type="term" value="C:nucleus"/>
    <property type="evidence" value="ECO:0007669"/>
    <property type="project" value="UniProtKB-SubCell"/>
</dbReference>
<reference evidence="13" key="1">
    <citation type="submission" date="2019-03" db="EMBL/GenBank/DDBJ databases">
        <title>Long read genome sequence of the mycoparasitic Pythium oligandrum ATCC 38472 isolated from sugarbeet rhizosphere.</title>
        <authorList>
            <person name="Gaulin E."/>
        </authorList>
    </citation>
    <scope>NUCLEOTIDE SEQUENCE</scope>
    <source>
        <strain evidence="13">ATCC 38472_TT</strain>
    </source>
</reference>
<evidence type="ECO:0000259" key="10">
    <source>
        <dbReference type="PROSITE" id="PS50280"/>
    </source>
</evidence>
<dbReference type="Proteomes" id="UP000794436">
    <property type="component" value="Unassembled WGS sequence"/>
</dbReference>
<feature type="region of interest" description="Disordered" evidence="8">
    <location>
        <begin position="357"/>
        <end position="409"/>
    </location>
</feature>
<dbReference type="PANTHER" id="PTHR22884">
    <property type="entry name" value="SET DOMAIN PROTEINS"/>
    <property type="match status" value="1"/>
</dbReference>
<dbReference type="GO" id="GO:0004672">
    <property type="term" value="F:protein kinase activity"/>
    <property type="evidence" value="ECO:0007669"/>
    <property type="project" value="InterPro"/>
</dbReference>
<dbReference type="PROSITE" id="PS51215">
    <property type="entry name" value="AWS"/>
    <property type="match status" value="1"/>
</dbReference>
<evidence type="ECO:0000256" key="6">
    <source>
        <dbReference type="ARBA" id="ARBA00022691"/>
    </source>
</evidence>
<dbReference type="InterPro" id="IPR001214">
    <property type="entry name" value="SET_dom"/>
</dbReference>
<evidence type="ECO:0000256" key="7">
    <source>
        <dbReference type="ARBA" id="ARBA00023242"/>
    </source>
</evidence>
<dbReference type="EMBL" id="SPLM01000109">
    <property type="protein sequence ID" value="TMW59269.1"/>
    <property type="molecule type" value="Genomic_DNA"/>
</dbReference>
<evidence type="ECO:0000313" key="14">
    <source>
        <dbReference type="Proteomes" id="UP000794436"/>
    </source>
</evidence>
<dbReference type="SUPFAM" id="SSF47954">
    <property type="entry name" value="Cyclin-like"/>
    <property type="match status" value="1"/>
</dbReference>
<feature type="compositionally biased region" description="Polar residues" evidence="8">
    <location>
        <begin position="372"/>
        <end position="388"/>
    </location>
</feature>
<keyword evidence="6" id="KW-0949">S-adenosyl-L-methionine</keyword>
<proteinExistence type="predicted"/>
<dbReference type="PROSITE" id="PS50280">
    <property type="entry name" value="SET"/>
    <property type="match status" value="1"/>
</dbReference>
<feature type="domain" description="Post-SET" evidence="11">
    <location>
        <begin position="230"/>
        <end position="246"/>
    </location>
</feature>
<comment type="caution">
    <text evidence="13">The sequence shown here is derived from an EMBL/GenBank/DDBJ whole genome shotgun (WGS) entry which is preliminary data.</text>
</comment>
<dbReference type="SUPFAM" id="SSF56112">
    <property type="entry name" value="Protein kinase-like (PK-like)"/>
    <property type="match status" value="1"/>
</dbReference>
<dbReference type="InterPro" id="IPR036915">
    <property type="entry name" value="Cyclin-like_sf"/>
</dbReference>
<gene>
    <name evidence="13" type="ORF">Poli38472_004338</name>
</gene>
<dbReference type="InterPro" id="IPR006560">
    <property type="entry name" value="AWS_dom"/>
</dbReference>
<feature type="region of interest" description="Disordered" evidence="8">
    <location>
        <begin position="307"/>
        <end position="327"/>
    </location>
</feature>
<feature type="region of interest" description="Disordered" evidence="8">
    <location>
        <begin position="551"/>
        <end position="570"/>
    </location>
</feature>
<dbReference type="InterPro" id="IPR000719">
    <property type="entry name" value="Prot_kinase_dom"/>
</dbReference>
<dbReference type="GO" id="GO:0032259">
    <property type="term" value="P:methylation"/>
    <property type="evidence" value="ECO:0007669"/>
    <property type="project" value="UniProtKB-KW"/>
</dbReference>
<dbReference type="GO" id="GO:0042054">
    <property type="term" value="F:histone methyltransferase activity"/>
    <property type="evidence" value="ECO:0007669"/>
    <property type="project" value="InterPro"/>
</dbReference>
<evidence type="ECO:0008006" key="15">
    <source>
        <dbReference type="Google" id="ProtNLM"/>
    </source>
</evidence>
<dbReference type="InterPro" id="IPR006671">
    <property type="entry name" value="Cyclin_N"/>
</dbReference>
<dbReference type="Pfam" id="PF00069">
    <property type="entry name" value="Pkinase"/>
    <property type="match status" value="1"/>
</dbReference>
<feature type="domain" description="SET" evidence="10">
    <location>
        <begin position="107"/>
        <end position="223"/>
    </location>
</feature>
<dbReference type="OrthoDB" id="422362at2759"/>
<feature type="compositionally biased region" description="Basic and acidic residues" evidence="8">
    <location>
        <begin position="551"/>
        <end position="569"/>
    </location>
</feature>
<dbReference type="GO" id="GO:0005694">
    <property type="term" value="C:chromosome"/>
    <property type="evidence" value="ECO:0007669"/>
    <property type="project" value="UniProtKB-SubCell"/>
</dbReference>
<evidence type="ECO:0000256" key="4">
    <source>
        <dbReference type="ARBA" id="ARBA00022603"/>
    </source>
</evidence>
<keyword evidence="7" id="KW-0539">Nucleus</keyword>
<dbReference type="PROSITE" id="PS50011">
    <property type="entry name" value="PROTEIN_KINASE_DOM"/>
    <property type="match status" value="1"/>
</dbReference>
<dbReference type="Pfam" id="PF17907">
    <property type="entry name" value="AWS"/>
    <property type="match status" value="1"/>
</dbReference>
<name>A0A8K1CA42_PYTOL</name>
<sequence length="1466" mass="164550">MDVDSTPSTAPDDAGLSFEHLEAIRNVQLITRNEYPLPHLTREKLHKADDAYAVCYCTYPRPDEPEQSRCDDVSCLNFATYIECSPSKCDAGKFCQNQRLQHPERFPALEAFKTLEKGYGVRTRAAITQGDVIGEYVGEIIDQKELALRLKSVPRNELNFYYLALEPGVYIDARNKGSFTRFVNHSCEPNCKTEKWTVKGEIRIAVVALRDIEVEEELTFDYQWKSLGSRRIKCCCGSANCKGVIGSEAVAKVELPQGYFRDPKPEEIGSLLEGRRIRLFLSTADTSLFAHAWVKRYVPEDETYELDYEDGSSQTPEDAFDSPSSSGAADELRSQLLIKLSERSWQLYIEPQDFEGEASGTGVFSIPKRRPSGTTENGEGEPASSTNGDKSDGAGLTTSPSQSSGASPSSYSFAARTLVITERRNQDGELVDEFGDIITTKILVKGIPPHYDERKLRGLFVAKPERSSSSLLAQFQRPRLLSEDIVVSLDMFPFDETCRWALVEFTDAKYPSLFKKNLNARNLAHTALRVYHAGRKEIDNFNRAKRHAAIKKREEAAAKDRQENDETKAQVKPLPYSYGRPLNWLVSIEQVENSPSRRQGMPQHVEDALRSKYTKAILRVARQLHLEREDATSAILALHRYFSFHPIVSGNAENMAAGMLHIYLKAHARKFTWAEFVCEAYAARYTSTGGNAKLDQKSDAFKRAAKQILETEKTLLDGLHFDISSADPYGLLESLTMPTKQKPKDASSMEKVEVPAEVQKEAKHMMSEVLRLSVWAHNIVECVVLSLFYVTTAALVAVDAEEMREEDVWTPALSIPAFLPRVDPIGNEKESLALLECALAITDALKEKWVRMDKQAKAARSRDRARSNPDEFDTERFAVQRHKPMEITQRITTVLKRWIGSDRTPSSSPSTQMDVQEAVDSASTKVAEFITFSMLQNNQTEGKFDTNSVDTYPGAGVYFQNSTTRKPGSFKPNDATQSLRLVTNQVENVDQIRKRVYLGTISRDVNAECVGQEVYLQPFPYRDHEDVVTDHTGFSRSCAREILTALVLFARSPRHFIRPVGIVFPADDDNATSTSKTEDGKSASLSVADLAMSDFMDDGEGGVSRRCRLHPSTHYLAFEKPLNVFSGLLESKISIPAHLRKRAIFDMIQSLAICHDRRYVHRYVAPCHLFVFQDGVRLGGCHAARKLGLRAKGDAYEMSESEYREHRSGSWIQVSAPEILLGDRQYTSRCDVWSAGCVALSILVDQIPLLLGSDLKSQLNLIFRLCGTPNIVWERGASLPSYEKYKPKHDYKMRLRKTIQEHRQEKKLDHVDDDAVDLLEAMLQLDPTKRRSAKKLLQMPYFAEFNDTSRSSAVDFAQLPSTYSSQRRRFEQQMTKSSSSSSKRRRPSESSGERRSSSGDNGKHRRHHSSSKRPKDDVSMTDDVPLPSALQHVAGVSLDSAAGDHTSSSSAKRAKLGWGMGLNSSG</sequence>
<dbReference type="GO" id="GO:0005524">
    <property type="term" value="F:ATP binding"/>
    <property type="evidence" value="ECO:0007669"/>
    <property type="project" value="InterPro"/>
</dbReference>
<dbReference type="InterPro" id="IPR046341">
    <property type="entry name" value="SET_dom_sf"/>
</dbReference>
<feature type="compositionally biased region" description="Polar residues" evidence="8">
    <location>
        <begin position="311"/>
        <end position="327"/>
    </location>
</feature>
<feature type="compositionally biased region" description="Basic and acidic residues" evidence="8">
    <location>
        <begin position="1387"/>
        <end position="1397"/>
    </location>
</feature>
<dbReference type="Pfam" id="PF00856">
    <property type="entry name" value="SET"/>
    <property type="match status" value="1"/>
</dbReference>
<evidence type="ECO:0000259" key="9">
    <source>
        <dbReference type="PROSITE" id="PS50011"/>
    </source>
</evidence>
<dbReference type="PROSITE" id="PS50868">
    <property type="entry name" value="POST_SET"/>
    <property type="match status" value="1"/>
</dbReference>
<feature type="region of interest" description="Disordered" evidence="8">
    <location>
        <begin position="1364"/>
        <end position="1466"/>
    </location>
</feature>
<organism evidence="13 14">
    <name type="scientific">Pythium oligandrum</name>
    <name type="common">Mycoparasitic fungus</name>
    <dbReference type="NCBI Taxonomy" id="41045"/>
    <lineage>
        <taxon>Eukaryota</taxon>
        <taxon>Sar</taxon>
        <taxon>Stramenopiles</taxon>
        <taxon>Oomycota</taxon>
        <taxon>Peronosporomycetes</taxon>
        <taxon>Pythiales</taxon>
        <taxon>Pythiaceae</taxon>
        <taxon>Pythium</taxon>
    </lineage>
</organism>
<evidence type="ECO:0000313" key="13">
    <source>
        <dbReference type="EMBL" id="TMW59269.1"/>
    </source>
</evidence>
<dbReference type="Gene3D" id="1.10.472.10">
    <property type="entry name" value="Cyclin-like"/>
    <property type="match status" value="1"/>
</dbReference>
<comment type="subcellular location">
    <subcellularLocation>
        <location evidence="2">Chromosome</location>
    </subcellularLocation>
    <subcellularLocation>
        <location evidence="1">Nucleus</location>
    </subcellularLocation>
</comment>
<evidence type="ECO:0000256" key="5">
    <source>
        <dbReference type="ARBA" id="ARBA00022679"/>
    </source>
</evidence>
<protein>
    <recommendedName>
        <fullName evidence="15">CMGC/CDK protein kinase</fullName>
    </recommendedName>
</protein>
<dbReference type="Gene3D" id="1.10.510.10">
    <property type="entry name" value="Transferase(Phosphotransferase) domain 1"/>
    <property type="match status" value="1"/>
</dbReference>
<dbReference type="SMART" id="SM00317">
    <property type="entry name" value="SET"/>
    <property type="match status" value="1"/>
</dbReference>
<keyword evidence="14" id="KW-1185">Reference proteome</keyword>
<keyword evidence="4" id="KW-0489">Methyltransferase</keyword>
<evidence type="ECO:0000256" key="2">
    <source>
        <dbReference type="ARBA" id="ARBA00004286"/>
    </source>
</evidence>
<dbReference type="InterPro" id="IPR011009">
    <property type="entry name" value="Kinase-like_dom_sf"/>
</dbReference>
<dbReference type="InterPro" id="IPR050777">
    <property type="entry name" value="SET2_Histone-Lys_MeTrsfase"/>
</dbReference>
<dbReference type="Gene3D" id="2.170.270.10">
    <property type="entry name" value="SET domain"/>
    <property type="match status" value="1"/>
</dbReference>
<evidence type="ECO:0000259" key="11">
    <source>
        <dbReference type="PROSITE" id="PS50868"/>
    </source>
</evidence>
<evidence type="ECO:0000259" key="12">
    <source>
        <dbReference type="PROSITE" id="PS51215"/>
    </source>
</evidence>
<dbReference type="Pfam" id="PF00134">
    <property type="entry name" value="Cyclin_N"/>
    <property type="match status" value="1"/>
</dbReference>
<dbReference type="SUPFAM" id="SSF82199">
    <property type="entry name" value="SET domain"/>
    <property type="match status" value="1"/>
</dbReference>
<keyword evidence="5" id="KW-0808">Transferase</keyword>
<dbReference type="InterPro" id="IPR003616">
    <property type="entry name" value="Post-SET_dom"/>
</dbReference>
<feature type="domain" description="Protein kinase" evidence="9">
    <location>
        <begin position="959"/>
        <end position="1342"/>
    </location>
</feature>
<feature type="compositionally biased region" description="Basic residues" evidence="8">
    <location>
        <begin position="1403"/>
        <end position="1412"/>
    </location>
</feature>